<dbReference type="Proteomes" id="UP000005237">
    <property type="component" value="Unassembled WGS sequence"/>
</dbReference>
<keyword evidence="3" id="KW-1185">Reference proteome</keyword>
<evidence type="ECO:0000256" key="1">
    <source>
        <dbReference type="SAM" id="MobiDB-lite"/>
    </source>
</evidence>
<protein>
    <submittedName>
        <fullName evidence="2">Uncharacterized protein</fullName>
    </submittedName>
</protein>
<evidence type="ECO:0000313" key="2">
    <source>
        <dbReference type="EnsemblMetazoa" id="CJA35402.1"/>
    </source>
</evidence>
<sequence>MSEQASSPVDTEVVTANSAKDETKDLVPEFYSQHGGDPRTLDISFCVMLNRLPTDFLADTYEQFTDCIKNMLQEEHKLDPATIKKVGIGRFLGLMDLFI</sequence>
<evidence type="ECO:0000313" key="3">
    <source>
        <dbReference type="Proteomes" id="UP000005237"/>
    </source>
</evidence>
<dbReference type="EnsemblMetazoa" id="CJA35402.1">
    <property type="protein sequence ID" value="CJA35402.1"/>
    <property type="gene ID" value="WBGene00211249"/>
</dbReference>
<organism evidence="2 3">
    <name type="scientific">Caenorhabditis japonica</name>
    <dbReference type="NCBI Taxonomy" id="281687"/>
    <lineage>
        <taxon>Eukaryota</taxon>
        <taxon>Metazoa</taxon>
        <taxon>Ecdysozoa</taxon>
        <taxon>Nematoda</taxon>
        <taxon>Chromadorea</taxon>
        <taxon>Rhabditida</taxon>
        <taxon>Rhabditina</taxon>
        <taxon>Rhabditomorpha</taxon>
        <taxon>Rhabditoidea</taxon>
        <taxon>Rhabditidae</taxon>
        <taxon>Peloderinae</taxon>
        <taxon>Caenorhabditis</taxon>
    </lineage>
</organism>
<dbReference type="AlphaFoldDB" id="A0A8R1INZ4"/>
<accession>A0A8R1INZ4</accession>
<reference evidence="2" key="2">
    <citation type="submission" date="2022-06" db="UniProtKB">
        <authorList>
            <consortium name="EnsemblMetazoa"/>
        </authorList>
    </citation>
    <scope>IDENTIFICATION</scope>
    <source>
        <strain evidence="2">DF5081</strain>
    </source>
</reference>
<name>A0A8R1INZ4_CAEJA</name>
<proteinExistence type="predicted"/>
<feature type="region of interest" description="Disordered" evidence="1">
    <location>
        <begin position="1"/>
        <end position="21"/>
    </location>
</feature>
<feature type="compositionally biased region" description="Polar residues" evidence="1">
    <location>
        <begin position="1"/>
        <end position="18"/>
    </location>
</feature>
<reference evidence="3" key="1">
    <citation type="submission" date="2010-08" db="EMBL/GenBank/DDBJ databases">
        <authorList>
            <consortium name="Caenorhabditis japonica Sequencing Consortium"/>
            <person name="Wilson R.K."/>
        </authorList>
    </citation>
    <scope>NUCLEOTIDE SEQUENCE [LARGE SCALE GENOMIC DNA]</scope>
    <source>
        <strain evidence="3">DF5081</strain>
    </source>
</reference>